<organism evidence="3 4">
    <name type="scientific">Halomonas cerina</name>
    <dbReference type="NCBI Taxonomy" id="447424"/>
    <lineage>
        <taxon>Bacteria</taxon>
        <taxon>Pseudomonadati</taxon>
        <taxon>Pseudomonadota</taxon>
        <taxon>Gammaproteobacteria</taxon>
        <taxon>Oceanospirillales</taxon>
        <taxon>Halomonadaceae</taxon>
        <taxon>Halomonas</taxon>
    </lineage>
</organism>
<dbReference type="InterPro" id="IPR010707">
    <property type="entry name" value="DUF1285"/>
</dbReference>
<dbReference type="PIRSF" id="PIRSF029557">
    <property type="entry name" value="UCP029557"/>
    <property type="match status" value="1"/>
</dbReference>
<evidence type="ECO:0000313" key="4">
    <source>
        <dbReference type="Proteomes" id="UP000547614"/>
    </source>
</evidence>
<protein>
    <recommendedName>
        <fullName evidence="5">DUF1285 domain-containing protein</fullName>
    </recommendedName>
</protein>
<keyword evidence="4" id="KW-1185">Reference proteome</keyword>
<dbReference type="Pfam" id="PF21028">
    <property type="entry name" value="DUF1285_C"/>
    <property type="match status" value="1"/>
</dbReference>
<gene>
    <name evidence="3" type="ORF">FHR94_002825</name>
</gene>
<dbReference type="InterPro" id="IPR048341">
    <property type="entry name" value="DUF1285_N"/>
</dbReference>
<dbReference type="InterPro" id="IPR023361">
    <property type="entry name" value="DUF1285_beta_roll_sf"/>
</dbReference>
<evidence type="ECO:0000259" key="1">
    <source>
        <dbReference type="Pfam" id="PF06938"/>
    </source>
</evidence>
<comment type="caution">
    <text evidence="3">The sequence shown here is derived from an EMBL/GenBank/DDBJ whole genome shotgun (WGS) entry which is preliminary data.</text>
</comment>
<evidence type="ECO:0008006" key="5">
    <source>
        <dbReference type="Google" id="ProtNLM"/>
    </source>
</evidence>
<dbReference type="Gene3D" id="3.10.540.10">
    <property type="entry name" value="duf1285 like domain"/>
    <property type="match status" value="1"/>
</dbReference>
<dbReference type="EMBL" id="JACHXP010000015">
    <property type="protein sequence ID" value="MBB3191561.1"/>
    <property type="molecule type" value="Genomic_DNA"/>
</dbReference>
<dbReference type="RefSeq" id="WP_183326347.1">
    <property type="nucleotide sequence ID" value="NZ_JACHXP010000015.1"/>
</dbReference>
<feature type="domain" description="DUF1285" evidence="1">
    <location>
        <begin position="17"/>
        <end position="83"/>
    </location>
</feature>
<dbReference type="InterPro" id="IPR048342">
    <property type="entry name" value="DUF1285_C"/>
</dbReference>
<sequence length="192" mass="21177">MNLDALLAHIDPEGEIPPVDRWHPDHQGEMDLVIAADGRWIHEGSPITRPRLVRLLSTLLRREADGSHVLVTPAEKLRIRVEDCPFLIVDAEPASEGRWWLTTNVGDRVPLDAGHRLALGETPAGESVPEVPVRFGLVARLGRNVYYRLVEQAESRELDEGGNELGLTSGGAWHPLGRLEAGQLPDDEFPCG</sequence>
<dbReference type="Pfam" id="PF06938">
    <property type="entry name" value="DUF1285_N"/>
    <property type="match status" value="1"/>
</dbReference>
<dbReference type="Proteomes" id="UP000547614">
    <property type="component" value="Unassembled WGS sequence"/>
</dbReference>
<evidence type="ECO:0000313" key="3">
    <source>
        <dbReference type="EMBL" id="MBB3191561.1"/>
    </source>
</evidence>
<proteinExistence type="predicted"/>
<evidence type="ECO:0000259" key="2">
    <source>
        <dbReference type="Pfam" id="PF21028"/>
    </source>
</evidence>
<reference evidence="3 4" key="1">
    <citation type="submission" date="2020-08" db="EMBL/GenBank/DDBJ databases">
        <title>Genomic Encyclopedia of Type Strains, Phase III (KMG-III): the genomes of soil and plant-associated and newly described type strains.</title>
        <authorList>
            <person name="Whitman W."/>
        </authorList>
    </citation>
    <scope>NUCLEOTIDE SEQUENCE [LARGE SCALE GENOMIC DNA]</scope>
    <source>
        <strain evidence="3 4">CECT 7282</strain>
    </source>
</reference>
<accession>A0A839V8V7</accession>
<dbReference type="Gene3D" id="2.30.270.10">
    <property type="entry name" value="duf1285 protein"/>
    <property type="match status" value="1"/>
</dbReference>
<feature type="domain" description="DUF1285" evidence="2">
    <location>
        <begin position="85"/>
        <end position="176"/>
    </location>
</feature>
<name>A0A839V8V7_9GAMM</name>
<dbReference type="AlphaFoldDB" id="A0A839V8V7"/>